<name>A0A246RW46_9GAMM</name>
<sequence>MINDSEYFQIAFYIISPVITFLAVAIAYLAIYRQSKPCVSLHYEPSNDVASVIDLVICNTGGGTARDMEFSEAIPVSCWGIEQPLKNEQPGFLEIKIPHLSPGKELRWQAGQYGGLSKQIGDGVPVTVSYTYRTPLSIKKKGKETSILDVAYMGRMHSSNSPAYDLADAMKGRNNTIFLKTNNQLEAINKNLLKISSALEARNDTAD</sequence>
<keyword evidence="1" id="KW-0812">Transmembrane</keyword>
<keyword evidence="1" id="KW-1133">Transmembrane helix</keyword>
<dbReference type="Proteomes" id="UP000197334">
    <property type="component" value="Unassembled WGS sequence"/>
</dbReference>
<dbReference type="OrthoDB" id="6711034at2"/>
<gene>
    <name evidence="2" type="ORF">JI62_18940</name>
</gene>
<dbReference type="EMBL" id="JPUA01000037">
    <property type="protein sequence ID" value="OWV28384.1"/>
    <property type="molecule type" value="Genomic_DNA"/>
</dbReference>
<accession>A0A246RW46</accession>
<keyword evidence="1" id="KW-0472">Membrane</keyword>
<evidence type="ECO:0000313" key="2">
    <source>
        <dbReference type="EMBL" id="OWV28384.1"/>
    </source>
</evidence>
<feature type="transmembrane region" description="Helical" evidence="1">
    <location>
        <begin position="12"/>
        <end position="31"/>
    </location>
</feature>
<proteinExistence type="predicted"/>
<keyword evidence="3" id="KW-1185">Reference proteome</keyword>
<dbReference type="AlphaFoldDB" id="A0A246RW46"/>
<dbReference type="RefSeq" id="WP_088701682.1">
    <property type="nucleotide sequence ID" value="NZ_JPUA01000037.1"/>
</dbReference>
<evidence type="ECO:0000256" key="1">
    <source>
        <dbReference type="SAM" id="Phobius"/>
    </source>
</evidence>
<protein>
    <submittedName>
        <fullName evidence="2">Uncharacterized protein</fullName>
    </submittedName>
</protein>
<evidence type="ECO:0000313" key="3">
    <source>
        <dbReference type="Proteomes" id="UP000197334"/>
    </source>
</evidence>
<comment type="caution">
    <text evidence="2">The sequence shown here is derived from an EMBL/GenBank/DDBJ whole genome shotgun (WGS) entry which is preliminary data.</text>
</comment>
<organism evidence="2 3">
    <name type="scientific">Halomonas campaniensis</name>
    <dbReference type="NCBI Taxonomy" id="213554"/>
    <lineage>
        <taxon>Bacteria</taxon>
        <taxon>Pseudomonadati</taxon>
        <taxon>Pseudomonadota</taxon>
        <taxon>Gammaproteobacteria</taxon>
        <taxon>Oceanospirillales</taxon>
        <taxon>Halomonadaceae</taxon>
        <taxon>Halomonas</taxon>
    </lineage>
</organism>
<reference evidence="2 3" key="1">
    <citation type="submission" date="2014-08" db="EMBL/GenBank/DDBJ databases">
        <title>Draft genome sequence of a novel L-asparaginase producing marine bacterium, Halomonas campaniensis.</title>
        <authorList>
            <person name="Sundarakrishnan B."/>
            <person name="Moushumi Priya A."/>
            <person name="Raman G."/>
            <person name="Sakthivel N."/>
            <person name="Park S."/>
            <person name="Jayachandran S."/>
        </authorList>
    </citation>
    <scope>NUCLEOTIDE SEQUENCE [LARGE SCALE GENOMIC DNA]</scope>
    <source>
        <strain evidence="2 3">SK03</strain>
    </source>
</reference>